<feature type="transmembrane region" description="Helical" evidence="25">
    <location>
        <begin position="50"/>
        <end position="74"/>
    </location>
</feature>
<evidence type="ECO:0000256" key="21">
    <source>
        <dbReference type="ARBA" id="ARBA00044985"/>
    </source>
</evidence>
<evidence type="ECO:0000256" key="9">
    <source>
        <dbReference type="ARBA" id="ARBA00044878"/>
    </source>
</evidence>
<comment type="catalytic activity">
    <reaction evidence="20">
        <text>L-lysyl-glycine(out) = L-lysyl-glycine(in)</text>
        <dbReference type="Rhea" id="RHEA:79407"/>
        <dbReference type="ChEBI" id="CHEBI:191202"/>
    </reaction>
</comment>
<evidence type="ECO:0000256" key="23">
    <source>
        <dbReference type="ARBA" id="ARBA00045709"/>
    </source>
</evidence>
<evidence type="ECO:0000256" key="1">
    <source>
        <dbReference type="ARBA" id="ARBA00004155"/>
    </source>
</evidence>
<comment type="catalytic activity">
    <reaction evidence="14">
        <text>L-aspartyl-L-lysine(out) = L-aspartyl-L-lysine(in)</text>
        <dbReference type="Rhea" id="RHEA:79411"/>
        <dbReference type="ChEBI" id="CHEBI:229953"/>
    </reaction>
</comment>
<keyword evidence="3" id="KW-0813">Transport</keyword>
<evidence type="ECO:0000256" key="4">
    <source>
        <dbReference type="ARBA" id="ARBA00022692"/>
    </source>
</evidence>
<keyword evidence="4 25" id="KW-0812">Transmembrane</keyword>
<comment type="catalytic activity">
    <reaction evidence="15">
        <text>L-arginyl-L-alpha-amino acid(out) = L-arginyl-L-alpha-amino acid(in)</text>
        <dbReference type="Rhea" id="RHEA:79371"/>
        <dbReference type="ChEBI" id="CHEBI:84315"/>
    </reaction>
</comment>
<evidence type="ECO:0000256" key="7">
    <source>
        <dbReference type="ARBA" id="ARBA00023228"/>
    </source>
</evidence>
<name>A0AAX1EEK0_9GAMM</name>
<evidence type="ECO:0000256" key="19">
    <source>
        <dbReference type="ARBA" id="ARBA00044919"/>
    </source>
</evidence>
<evidence type="ECO:0000256" key="22">
    <source>
        <dbReference type="ARBA" id="ARBA00045018"/>
    </source>
</evidence>
<feature type="transmembrane region" description="Helical" evidence="25">
    <location>
        <begin position="288"/>
        <end position="309"/>
    </location>
</feature>
<feature type="transmembrane region" description="Helical" evidence="25">
    <location>
        <begin position="390"/>
        <end position="409"/>
    </location>
</feature>
<dbReference type="Gene3D" id="1.20.1250.20">
    <property type="entry name" value="MFS general substrate transporter like domains"/>
    <property type="match status" value="2"/>
</dbReference>
<evidence type="ECO:0000256" key="3">
    <source>
        <dbReference type="ARBA" id="ARBA00022448"/>
    </source>
</evidence>
<comment type="catalytic activity">
    <reaction evidence="9">
        <text>L-histidyl-glycine(out) = L-histidyl-glycine(in)</text>
        <dbReference type="Rhea" id="RHEA:79395"/>
        <dbReference type="ChEBI" id="CHEBI:229957"/>
    </reaction>
</comment>
<dbReference type="PANTHER" id="PTHR23512:SF3">
    <property type="entry name" value="MAJOR FACILITATOR SUPERFAMILY DOMAIN-CONTAINING PROTEIN 1"/>
    <property type="match status" value="1"/>
</dbReference>
<comment type="catalytic activity">
    <reaction evidence="13">
        <text>L-alpha-aminoacyl-L-lysine(out) = L-alpha-aminoacyl-L-lysine(in)</text>
        <dbReference type="Rhea" id="RHEA:79383"/>
        <dbReference type="ChEBI" id="CHEBI:229966"/>
    </reaction>
</comment>
<evidence type="ECO:0000256" key="6">
    <source>
        <dbReference type="ARBA" id="ARBA00023136"/>
    </source>
</evidence>
<organism evidence="27 28">
    <name type="scientific">Legionella israelensis</name>
    <dbReference type="NCBI Taxonomy" id="454"/>
    <lineage>
        <taxon>Bacteria</taxon>
        <taxon>Pseudomonadati</taxon>
        <taxon>Pseudomonadota</taxon>
        <taxon>Gammaproteobacteria</taxon>
        <taxon>Legionellales</taxon>
        <taxon>Legionellaceae</taxon>
        <taxon>Legionella</taxon>
    </lineage>
</organism>
<dbReference type="EMBL" id="CP038254">
    <property type="protein sequence ID" value="QBR83489.1"/>
    <property type="molecule type" value="Genomic_DNA"/>
</dbReference>
<evidence type="ECO:0000259" key="26">
    <source>
        <dbReference type="PROSITE" id="PS50850"/>
    </source>
</evidence>
<evidence type="ECO:0000256" key="13">
    <source>
        <dbReference type="ARBA" id="ARBA00044893"/>
    </source>
</evidence>
<comment type="similarity">
    <text evidence="2">Belongs to the major facilitator superfamily.</text>
</comment>
<evidence type="ECO:0000313" key="28">
    <source>
        <dbReference type="Proteomes" id="UP000295517"/>
    </source>
</evidence>
<evidence type="ECO:0000256" key="8">
    <source>
        <dbReference type="ARBA" id="ARBA00044876"/>
    </source>
</evidence>
<feature type="transmembrane region" description="Helical" evidence="25">
    <location>
        <begin position="12"/>
        <end position="30"/>
    </location>
</feature>
<comment type="catalytic activity">
    <reaction evidence="12">
        <text>L-lysyl-L-alpha-amino acid(out) = L-lysyl-L-alpha-amino acid(in)</text>
        <dbReference type="Rhea" id="RHEA:79387"/>
        <dbReference type="ChEBI" id="CHEBI:229965"/>
    </reaction>
</comment>
<evidence type="ECO:0000256" key="12">
    <source>
        <dbReference type="ARBA" id="ARBA00044891"/>
    </source>
</evidence>
<dbReference type="InterPro" id="IPR052187">
    <property type="entry name" value="MFSD1"/>
</dbReference>
<evidence type="ECO:0000256" key="24">
    <source>
        <dbReference type="ARBA" id="ARBA00046376"/>
    </source>
</evidence>
<comment type="catalytic activity">
    <reaction evidence="10">
        <text>L-alpha-aminoacyl-L-arginine(out) = L-alpha-aminoacyl-L-arginine(in)</text>
        <dbReference type="Rhea" id="RHEA:79367"/>
        <dbReference type="ChEBI" id="CHEBI:229968"/>
    </reaction>
</comment>
<protein>
    <recommendedName>
        <fullName evidence="21">Lysosomal dipeptide transporter MFSD1</fullName>
    </recommendedName>
    <alternativeName>
        <fullName evidence="22">Major facilitator superfamily domain-containing protein 1</fullName>
    </alternativeName>
</protein>
<evidence type="ECO:0000256" key="25">
    <source>
        <dbReference type="SAM" id="Phobius"/>
    </source>
</evidence>
<evidence type="ECO:0000256" key="17">
    <source>
        <dbReference type="ARBA" id="ARBA00044903"/>
    </source>
</evidence>
<gene>
    <name evidence="27" type="ORF">E3983_03380</name>
</gene>
<keyword evidence="5 25" id="KW-1133">Transmembrane helix</keyword>
<dbReference type="PANTHER" id="PTHR23512">
    <property type="entry name" value="MAJOR FACILITATOR SUPERFAMILY DOMAIN-CONTAINING PROTEIN 1"/>
    <property type="match status" value="1"/>
</dbReference>
<dbReference type="InterPro" id="IPR011701">
    <property type="entry name" value="MFS"/>
</dbReference>
<keyword evidence="6 25" id="KW-0472">Membrane</keyword>
<dbReference type="InterPro" id="IPR020846">
    <property type="entry name" value="MFS_dom"/>
</dbReference>
<comment type="catalytic activity">
    <reaction evidence="18">
        <text>L-histidyl-L-alpha-amino acid(out) = L-histidyl-L-alpha-amino acid(in)</text>
        <dbReference type="Rhea" id="RHEA:79379"/>
        <dbReference type="ChEBI" id="CHEBI:229964"/>
    </reaction>
</comment>
<feature type="transmembrane region" description="Helical" evidence="25">
    <location>
        <begin position="107"/>
        <end position="125"/>
    </location>
</feature>
<sequence length="415" mass="46023">MNRKFNRYSSLLPYISFMIAMLFYLTQYFLRMSITGIENFLTKTFHINAVTLSLVAASFYYAYALVQIPAGFIIDRLSPRIVITTASFIVTFGAVICWHANTPSDLFIARIFMGLGGAFAFLSLLKMTNVYFRKELFPFLNGLIFAIGTAASILAGAPLRSLLQNISWKSLIFDLSIISFTISLLALFFLRPHPQKTSVETRAENKVIPYSYKHVVANLNLWFTALFAGFSFTFITVFAGLWIIPILETAHPQVGNISSYGSSLLFLGFGIGALSLGGLTKFININQLMLSSSMAMLILFSFFIALPALNIYIQFIILFLLGLSVSSTTLSFSYTALIVSPKVCGVAFSIINICQILIGALMLPLSGYLVSFVAQYHNISSQQALDSVDYQIAMSILMISALICIICSWKLKPVR</sequence>
<keyword evidence="7" id="KW-0458">Lysosome</keyword>
<evidence type="ECO:0000256" key="18">
    <source>
        <dbReference type="ARBA" id="ARBA00044912"/>
    </source>
</evidence>
<evidence type="ECO:0000256" key="16">
    <source>
        <dbReference type="ARBA" id="ARBA00044900"/>
    </source>
</evidence>
<evidence type="ECO:0000256" key="10">
    <source>
        <dbReference type="ARBA" id="ARBA00044881"/>
    </source>
</evidence>
<comment type="subunit">
    <text evidence="24">Homodimer. Interacts with lysosomal protein GLMP (via lumenal domain); the interaction starts while both proteins are still in the endoplasmic reticulum and is required for stabilization of MFSD1 in lysosomes but has no direct effect on its targeting to lysosomes or transporter activity.</text>
</comment>
<feature type="transmembrane region" description="Helical" evidence="25">
    <location>
        <begin position="171"/>
        <end position="190"/>
    </location>
</feature>
<feature type="transmembrane region" description="Helical" evidence="25">
    <location>
        <begin position="221"/>
        <end position="245"/>
    </location>
</feature>
<dbReference type="PROSITE" id="PS50850">
    <property type="entry name" value="MFS"/>
    <property type="match status" value="1"/>
</dbReference>
<dbReference type="AlphaFoldDB" id="A0AAX1EEK0"/>
<feature type="transmembrane region" description="Helical" evidence="25">
    <location>
        <begin position="257"/>
        <end position="276"/>
    </location>
</feature>
<reference evidence="27 28" key="1">
    <citation type="submission" date="2019-03" db="EMBL/GenBank/DDBJ databases">
        <title>Diverse conjugative elements silence natural transformation in Legionella species.</title>
        <authorList>
            <person name="Durieux I."/>
            <person name="Ginevra C."/>
            <person name="Attaiech L."/>
            <person name="Picq K."/>
            <person name="Juan P.A."/>
            <person name="Jarraud S."/>
            <person name="Charpentier X."/>
        </authorList>
    </citation>
    <scope>NUCLEOTIDE SEQUENCE [LARGE SCALE GENOMIC DNA]</scope>
    <source>
        <strain evidence="27 28">HL-0427-4011</strain>
    </source>
</reference>
<evidence type="ECO:0000256" key="15">
    <source>
        <dbReference type="ARBA" id="ARBA00044899"/>
    </source>
</evidence>
<comment type="function">
    <text evidence="23">Lysosomal dipeptide uniporter that selectively exports lysine, arginine or histidine-containing dipeptides with a net positive charge from the lysosome lumen into the cytosol. Could play a role in a specific type of protein O-glycosylation indirectly regulating macrophages migration and tissue invasion. Also essential for liver homeostasis.</text>
</comment>
<feature type="transmembrane region" description="Helical" evidence="25">
    <location>
        <begin position="81"/>
        <end position="101"/>
    </location>
</feature>
<dbReference type="Pfam" id="PF07690">
    <property type="entry name" value="MFS_1"/>
    <property type="match status" value="1"/>
</dbReference>
<comment type="catalytic activity">
    <reaction evidence="11">
        <text>L-alpha-aminoacyl-L-histidine(out) = L-alpha-aminoacyl-L-histidine(in)</text>
        <dbReference type="Rhea" id="RHEA:79375"/>
        <dbReference type="ChEBI" id="CHEBI:229967"/>
    </reaction>
</comment>
<proteinExistence type="inferred from homology"/>
<evidence type="ECO:0000256" key="20">
    <source>
        <dbReference type="ARBA" id="ARBA00044924"/>
    </source>
</evidence>
<dbReference type="GO" id="GO:0022857">
    <property type="term" value="F:transmembrane transporter activity"/>
    <property type="evidence" value="ECO:0007669"/>
    <property type="project" value="InterPro"/>
</dbReference>
<evidence type="ECO:0000256" key="14">
    <source>
        <dbReference type="ARBA" id="ARBA00044898"/>
    </source>
</evidence>
<evidence type="ECO:0000256" key="5">
    <source>
        <dbReference type="ARBA" id="ARBA00022989"/>
    </source>
</evidence>
<comment type="catalytic activity">
    <reaction evidence="8">
        <text>L-lysyl-L-alanine(out) = L-lysyl-L-alanine(in)</text>
        <dbReference type="Rhea" id="RHEA:79399"/>
        <dbReference type="ChEBI" id="CHEBI:229954"/>
    </reaction>
</comment>
<accession>A0AAX1EEK0</accession>
<comment type="catalytic activity">
    <reaction evidence="16">
        <text>L-lysyl-L-lysine(out) = L-lysyl-L-lysine(in)</text>
        <dbReference type="Rhea" id="RHEA:79403"/>
        <dbReference type="ChEBI" id="CHEBI:229956"/>
    </reaction>
</comment>
<feature type="transmembrane region" description="Helical" evidence="25">
    <location>
        <begin position="346"/>
        <end position="370"/>
    </location>
</feature>
<evidence type="ECO:0000313" key="27">
    <source>
        <dbReference type="EMBL" id="QBR83489.1"/>
    </source>
</evidence>
<dbReference type="InterPro" id="IPR036259">
    <property type="entry name" value="MFS_trans_sf"/>
</dbReference>
<evidence type="ECO:0000256" key="11">
    <source>
        <dbReference type="ARBA" id="ARBA00044884"/>
    </source>
</evidence>
<feature type="domain" description="Major facilitator superfamily (MFS) profile" evidence="26">
    <location>
        <begin position="16"/>
        <end position="412"/>
    </location>
</feature>
<evidence type="ECO:0000256" key="2">
    <source>
        <dbReference type="ARBA" id="ARBA00008335"/>
    </source>
</evidence>
<dbReference type="SUPFAM" id="SSF103473">
    <property type="entry name" value="MFS general substrate transporter"/>
    <property type="match status" value="1"/>
</dbReference>
<dbReference type="Proteomes" id="UP000295517">
    <property type="component" value="Chromosome"/>
</dbReference>
<feature type="transmembrane region" description="Helical" evidence="25">
    <location>
        <begin position="137"/>
        <end position="159"/>
    </location>
</feature>
<comment type="catalytic activity">
    <reaction evidence="19">
        <text>L-alanyl-L-lysine(out) = L-alanyl-L-lysine(in)</text>
        <dbReference type="Rhea" id="RHEA:79415"/>
        <dbReference type="ChEBI" id="CHEBI:192470"/>
    </reaction>
</comment>
<comment type="catalytic activity">
    <reaction evidence="17">
        <text>L-arginyl-glycine(out) = L-arginyl-glycine(in)</text>
        <dbReference type="Rhea" id="RHEA:79391"/>
        <dbReference type="ChEBI" id="CHEBI:229955"/>
    </reaction>
</comment>
<comment type="subcellular location">
    <subcellularLocation>
        <location evidence="1">Lysosome membrane</location>
        <topology evidence="1">Multi-pass membrane protein</topology>
    </subcellularLocation>
</comment>
<dbReference type="GO" id="GO:0005765">
    <property type="term" value="C:lysosomal membrane"/>
    <property type="evidence" value="ECO:0007669"/>
    <property type="project" value="UniProtKB-SubCell"/>
</dbReference>